<reference evidence="1" key="2">
    <citation type="journal article" date="2018" name="Nature">
        <title>A major lineage of non-tailed dsDNA viruses as unrecognized killers of marine bacteria.</title>
        <authorList>
            <person name="Kauffman K.M."/>
            <person name="Hussain F.A."/>
            <person name="Yang J."/>
            <person name="Arevalo P."/>
            <person name="Brown J.M."/>
            <person name="Chang W.K."/>
            <person name="VanInsberghe D."/>
            <person name="Elsherbini J."/>
            <person name="Sharma R.S."/>
            <person name="Cutler M.B."/>
            <person name="Kelly L."/>
            <person name="Polz M.F."/>
        </authorList>
    </citation>
    <scope>NUCLEOTIDE SEQUENCE</scope>
    <source>
        <strain evidence="1">10N.222.46.E12</strain>
    </source>
</reference>
<sequence length="182" mass="19738">MNGTDSIGEFSRTKQGAFNEACCVFARSENMARLAEVIGMSPTMLRNKLNPEQPHVLSCVEAITLAKVSGNHTIVNSLLLGLGVVTAHITSDSTEDTFVQSALENSIYSGELSRMALEYAGNHRLTRTQKHKIIHTAHTSISIQVKLIRSLEKLNQGGCLLKAIEEAADANGLFVSNINSEQ</sequence>
<dbReference type="GO" id="GO:0003677">
    <property type="term" value="F:DNA binding"/>
    <property type="evidence" value="ECO:0007669"/>
    <property type="project" value="InterPro"/>
</dbReference>
<dbReference type="RefSeq" id="WP_102332049.1">
    <property type="nucleotide sequence ID" value="NZ_CP170590.1"/>
</dbReference>
<dbReference type="AlphaFoldDB" id="A0A7Z1MJL6"/>
<protein>
    <submittedName>
        <fullName evidence="1">Uncharacterized protein</fullName>
    </submittedName>
</protein>
<evidence type="ECO:0000313" key="1">
    <source>
        <dbReference type="EMBL" id="PMP29974.1"/>
    </source>
</evidence>
<comment type="caution">
    <text evidence="1">The sequence shown here is derived from an EMBL/GenBank/DDBJ whole genome shotgun (WGS) entry which is preliminary data.</text>
</comment>
<gene>
    <name evidence="1" type="ORF">BCS90_00780</name>
</gene>
<organism evidence="1">
    <name type="scientific">Vibrio cyclitrophicus</name>
    <dbReference type="NCBI Taxonomy" id="47951"/>
    <lineage>
        <taxon>Bacteria</taxon>
        <taxon>Pseudomonadati</taxon>
        <taxon>Pseudomonadota</taxon>
        <taxon>Gammaproteobacteria</taxon>
        <taxon>Vibrionales</taxon>
        <taxon>Vibrionaceae</taxon>
        <taxon>Vibrio</taxon>
    </lineage>
</organism>
<dbReference type="EMBL" id="MDBS01000023">
    <property type="protein sequence ID" value="PMP29974.1"/>
    <property type="molecule type" value="Genomic_DNA"/>
</dbReference>
<accession>A0A7Z1MJL6</accession>
<reference evidence="1" key="1">
    <citation type="submission" date="2016-07" db="EMBL/GenBank/DDBJ databases">
        <authorList>
            <person name="Kauffman K."/>
            <person name="Arevalo P."/>
            <person name="Polz M.F."/>
        </authorList>
    </citation>
    <scope>NUCLEOTIDE SEQUENCE</scope>
    <source>
        <strain evidence="1">10N.222.46.E12</strain>
    </source>
</reference>
<dbReference type="InterPro" id="IPR009679">
    <property type="entry name" value="Phage_186_CII-like"/>
</dbReference>
<dbReference type="Pfam" id="PF06892">
    <property type="entry name" value="Phage_CP76"/>
    <property type="match status" value="1"/>
</dbReference>
<proteinExistence type="predicted"/>
<name>A0A7Z1MJL6_9VIBR</name>